<dbReference type="InterPro" id="IPR001148">
    <property type="entry name" value="CA_dom"/>
</dbReference>
<dbReference type="InterPro" id="IPR023561">
    <property type="entry name" value="Carbonic_anhydrase_a-class"/>
</dbReference>
<evidence type="ECO:0000256" key="5">
    <source>
        <dbReference type="ARBA" id="ARBA00023239"/>
    </source>
</evidence>
<feature type="signal peptide" evidence="8">
    <location>
        <begin position="1"/>
        <end position="20"/>
    </location>
</feature>
<comment type="caution">
    <text evidence="10">The sequence shown here is derived from an EMBL/GenBank/DDBJ whole genome shotgun (WGS) entry which is preliminary data.</text>
</comment>
<comment type="catalytic activity">
    <reaction evidence="6">
        <text>hydrogencarbonate + H(+) = CO2 + H2O</text>
        <dbReference type="Rhea" id="RHEA:10748"/>
        <dbReference type="ChEBI" id="CHEBI:15377"/>
        <dbReference type="ChEBI" id="CHEBI:15378"/>
        <dbReference type="ChEBI" id="CHEBI:16526"/>
        <dbReference type="ChEBI" id="CHEBI:17544"/>
        <dbReference type="EC" id="4.2.1.1"/>
    </reaction>
</comment>
<reference evidence="10 11" key="1">
    <citation type="journal article" date="2020" name="Fungal Divers.">
        <title>Resolving the Mortierellaceae phylogeny through synthesis of multi-gene phylogenetics and phylogenomics.</title>
        <authorList>
            <person name="Vandepol N."/>
            <person name="Liber J."/>
            <person name="Desiro A."/>
            <person name="Na H."/>
            <person name="Kennedy M."/>
            <person name="Barry K."/>
            <person name="Grigoriev I.V."/>
            <person name="Miller A.N."/>
            <person name="O'Donnell K."/>
            <person name="Stajich J.E."/>
            <person name="Bonito G."/>
        </authorList>
    </citation>
    <scope>NUCLEOTIDE SEQUENCE [LARGE SCALE GENOMIC DNA]</scope>
    <source>
        <strain evidence="10 11">AD045</strain>
    </source>
</reference>
<gene>
    <name evidence="10" type="ORF">BGZ96_007545</name>
</gene>
<evidence type="ECO:0000256" key="6">
    <source>
        <dbReference type="ARBA" id="ARBA00048348"/>
    </source>
</evidence>
<dbReference type="Pfam" id="PF00194">
    <property type="entry name" value="Carb_anhydrase"/>
    <property type="match status" value="2"/>
</dbReference>
<dbReference type="InterPro" id="IPR041891">
    <property type="entry name" value="Alpha_CA_prokaryot-like"/>
</dbReference>
<keyword evidence="5" id="KW-0456">Lyase</keyword>
<evidence type="ECO:0000259" key="9">
    <source>
        <dbReference type="PROSITE" id="PS51144"/>
    </source>
</evidence>
<dbReference type="SUPFAM" id="SSF51069">
    <property type="entry name" value="Carbonic anhydrase"/>
    <property type="match status" value="1"/>
</dbReference>
<dbReference type="CDD" id="cd03124">
    <property type="entry name" value="alpha_CA_prokaryotic_like"/>
    <property type="match status" value="1"/>
</dbReference>
<feature type="region of interest" description="Disordered" evidence="7">
    <location>
        <begin position="278"/>
        <end position="321"/>
    </location>
</feature>
<evidence type="ECO:0000313" key="10">
    <source>
        <dbReference type="EMBL" id="KAG0288704.1"/>
    </source>
</evidence>
<evidence type="ECO:0000256" key="1">
    <source>
        <dbReference type="ARBA" id="ARBA00010718"/>
    </source>
</evidence>
<evidence type="ECO:0000256" key="8">
    <source>
        <dbReference type="SAM" id="SignalP"/>
    </source>
</evidence>
<evidence type="ECO:0000313" key="11">
    <source>
        <dbReference type="Proteomes" id="UP001194696"/>
    </source>
</evidence>
<dbReference type="Gene3D" id="3.10.200.10">
    <property type="entry name" value="Alpha carbonic anhydrase"/>
    <property type="match status" value="2"/>
</dbReference>
<dbReference type="PANTHER" id="PTHR18952:SF265">
    <property type="entry name" value="CARBONIC ANHYDRASE"/>
    <property type="match status" value="1"/>
</dbReference>
<feature type="compositionally biased region" description="Acidic residues" evidence="7">
    <location>
        <begin position="202"/>
        <end position="229"/>
    </location>
</feature>
<evidence type="ECO:0000256" key="4">
    <source>
        <dbReference type="ARBA" id="ARBA00022833"/>
    </source>
</evidence>
<accession>A0ABQ7K185</accession>
<evidence type="ECO:0000256" key="2">
    <source>
        <dbReference type="ARBA" id="ARBA00012925"/>
    </source>
</evidence>
<dbReference type="EC" id="4.2.1.1" evidence="2"/>
<keyword evidence="4" id="KW-0862">Zinc</keyword>
<dbReference type="PANTHER" id="PTHR18952">
    <property type="entry name" value="CARBONIC ANHYDRASE"/>
    <property type="match status" value="1"/>
</dbReference>
<keyword evidence="3" id="KW-0479">Metal-binding</keyword>
<evidence type="ECO:0000256" key="7">
    <source>
        <dbReference type="SAM" id="MobiDB-lite"/>
    </source>
</evidence>
<evidence type="ECO:0000256" key="3">
    <source>
        <dbReference type="ARBA" id="ARBA00022723"/>
    </source>
</evidence>
<feature type="domain" description="Alpha-carbonic anhydrase" evidence="9">
    <location>
        <begin position="31"/>
        <end position="443"/>
    </location>
</feature>
<name>A0ABQ7K185_9FUNG</name>
<dbReference type="Proteomes" id="UP001194696">
    <property type="component" value="Unassembled WGS sequence"/>
</dbReference>
<dbReference type="PROSITE" id="PS51144">
    <property type="entry name" value="ALPHA_CA_2"/>
    <property type="match status" value="1"/>
</dbReference>
<feature type="region of interest" description="Disordered" evidence="7">
    <location>
        <begin position="173"/>
        <end position="244"/>
    </location>
</feature>
<keyword evidence="11" id="KW-1185">Reference proteome</keyword>
<dbReference type="InterPro" id="IPR036398">
    <property type="entry name" value="CA_dom_sf"/>
</dbReference>
<sequence length="443" mass="49119">MKIILSLVWAAATVIATTSAETLSKRSGPTAPWDYGADRGGPSHWGILDPIYVTCDKGLEQSPVDINADTLSRFVTCASKPMTFDYKPDKDVVAHFNGHAVEMDWTPSANAHNNTITIGKKVFNLVQFHFHTPSEHRINGHHADAELHLVHRSPIDQSLAVVGVLLKAQAKKRQQLKGSLCNDPSAYSEDDSEGSIDKPADGDDEKEYDMEEGDEDDDEDWEEEDEDDAAEYKSNEEDETDFSSQDFDAESDAYDEEDENQADVNVNTVETINTLDTLDNQQNKNNNNNKNAKQQPLAANSNNNNNDNENNNIDNNQDNKQDTNLKTADAAVSTAAAAMNCKPPVDDTICTGEPPTGEEATHIDLPLKSVDFSPLIKIVKGFFNRWEYEGSLTTPPCSEHVEWKVMHESFPIGLQQLQALVDLQGYNAREINEDPKAIREPEA</sequence>
<organism evidence="10 11">
    <name type="scientific">Linnemannia gamsii</name>
    <dbReference type="NCBI Taxonomy" id="64522"/>
    <lineage>
        <taxon>Eukaryota</taxon>
        <taxon>Fungi</taxon>
        <taxon>Fungi incertae sedis</taxon>
        <taxon>Mucoromycota</taxon>
        <taxon>Mortierellomycotina</taxon>
        <taxon>Mortierellomycetes</taxon>
        <taxon>Mortierellales</taxon>
        <taxon>Mortierellaceae</taxon>
        <taxon>Linnemannia</taxon>
    </lineage>
</organism>
<comment type="similarity">
    <text evidence="1">Belongs to the alpha-carbonic anhydrase family.</text>
</comment>
<dbReference type="EMBL" id="JAAAIM010000392">
    <property type="protein sequence ID" value="KAG0288704.1"/>
    <property type="molecule type" value="Genomic_DNA"/>
</dbReference>
<feature type="compositionally biased region" description="Low complexity" evidence="7">
    <location>
        <begin position="280"/>
        <end position="316"/>
    </location>
</feature>
<protein>
    <recommendedName>
        <fullName evidence="2">carbonic anhydrase</fullName>
        <ecNumber evidence="2">4.2.1.1</ecNumber>
    </recommendedName>
</protein>
<keyword evidence="8" id="KW-0732">Signal</keyword>
<proteinExistence type="inferred from homology"/>
<feature type="chain" id="PRO_5047363372" description="carbonic anhydrase" evidence="8">
    <location>
        <begin position="21"/>
        <end position="443"/>
    </location>
</feature>
<dbReference type="SMART" id="SM01057">
    <property type="entry name" value="Carb_anhydrase"/>
    <property type="match status" value="1"/>
</dbReference>